<dbReference type="EMBL" id="BSUZ01000001">
    <property type="protein sequence ID" value="GMA86860.1"/>
    <property type="molecule type" value="Genomic_DNA"/>
</dbReference>
<dbReference type="InterPro" id="IPR029044">
    <property type="entry name" value="Nucleotide-diphossugar_trans"/>
</dbReference>
<dbReference type="InterPro" id="IPR025877">
    <property type="entry name" value="MobA-like_NTP_Trfase"/>
</dbReference>
<dbReference type="Pfam" id="PF12804">
    <property type="entry name" value="NTP_transf_3"/>
    <property type="match status" value="1"/>
</dbReference>
<proteinExistence type="predicted"/>
<evidence type="ECO:0000313" key="4">
    <source>
        <dbReference type="Proteomes" id="UP001157017"/>
    </source>
</evidence>
<dbReference type="Gene3D" id="3.90.550.10">
    <property type="entry name" value="Spore Coat Polysaccharide Biosynthesis Protein SpsA, Chain A"/>
    <property type="match status" value="1"/>
</dbReference>
<dbReference type="PANTHER" id="PTHR19136">
    <property type="entry name" value="MOLYBDENUM COFACTOR GUANYLYLTRANSFERASE"/>
    <property type="match status" value="1"/>
</dbReference>
<keyword evidence="1" id="KW-0808">Transferase</keyword>
<comment type="caution">
    <text evidence="3">The sequence shown here is derived from an EMBL/GenBank/DDBJ whole genome shotgun (WGS) entry which is preliminary data.</text>
</comment>
<keyword evidence="4" id="KW-1185">Reference proteome</keyword>
<feature type="domain" description="MobA-like NTP transferase" evidence="2">
    <location>
        <begin position="13"/>
        <end position="154"/>
    </location>
</feature>
<sequence length="183" mass="18387">MSGEPDVEGLIGVVVPAGGRSSRFGGDKAAAPFGDGTVLDHLLRRLGRLGVPVRLVGPEVPGGPVPAIAAGLTALPGPDDALVAVVAGDQPFAADALPLLVAALRAAPQQEAAVGVDAGGRDQPLLAVYRRGPLRVALGAAAAGGRVRDVVARLRVERVPVGEASLDVDTPADLRRALHLLAP</sequence>
<dbReference type="SUPFAM" id="SSF53448">
    <property type="entry name" value="Nucleotide-diphospho-sugar transferases"/>
    <property type="match status" value="1"/>
</dbReference>
<dbReference type="PANTHER" id="PTHR19136:SF81">
    <property type="entry name" value="MOLYBDENUM COFACTOR GUANYLYLTRANSFERASE"/>
    <property type="match status" value="1"/>
</dbReference>
<organism evidence="3 4">
    <name type="scientific">Angustibacter aerolatus</name>
    <dbReference type="NCBI Taxonomy" id="1162965"/>
    <lineage>
        <taxon>Bacteria</taxon>
        <taxon>Bacillati</taxon>
        <taxon>Actinomycetota</taxon>
        <taxon>Actinomycetes</taxon>
        <taxon>Kineosporiales</taxon>
        <taxon>Kineosporiaceae</taxon>
    </lineage>
</organism>
<protein>
    <recommendedName>
        <fullName evidence="2">MobA-like NTP transferase domain-containing protein</fullName>
    </recommendedName>
</protein>
<evidence type="ECO:0000313" key="3">
    <source>
        <dbReference type="EMBL" id="GMA86860.1"/>
    </source>
</evidence>
<evidence type="ECO:0000259" key="2">
    <source>
        <dbReference type="Pfam" id="PF12804"/>
    </source>
</evidence>
<gene>
    <name evidence="3" type="ORF">GCM10025868_21100</name>
</gene>
<evidence type="ECO:0000256" key="1">
    <source>
        <dbReference type="ARBA" id="ARBA00022679"/>
    </source>
</evidence>
<reference evidence="4" key="1">
    <citation type="journal article" date="2019" name="Int. J. Syst. Evol. Microbiol.">
        <title>The Global Catalogue of Microorganisms (GCM) 10K type strain sequencing project: providing services to taxonomists for standard genome sequencing and annotation.</title>
        <authorList>
            <consortium name="The Broad Institute Genomics Platform"/>
            <consortium name="The Broad Institute Genome Sequencing Center for Infectious Disease"/>
            <person name="Wu L."/>
            <person name="Ma J."/>
        </authorList>
    </citation>
    <scope>NUCLEOTIDE SEQUENCE [LARGE SCALE GENOMIC DNA]</scope>
    <source>
        <strain evidence="4">NBRC 108730</strain>
    </source>
</reference>
<name>A0ABQ6JJ60_9ACTN</name>
<accession>A0ABQ6JJ60</accession>
<dbReference type="Proteomes" id="UP001157017">
    <property type="component" value="Unassembled WGS sequence"/>
</dbReference>